<protein>
    <submittedName>
        <fullName evidence="2">Uncharacterized protein</fullName>
    </submittedName>
</protein>
<evidence type="ECO:0000256" key="1">
    <source>
        <dbReference type="SAM" id="MobiDB-lite"/>
    </source>
</evidence>
<reference evidence="2" key="1">
    <citation type="journal article" date="2020" name="Stud. Mycol.">
        <title>101 Dothideomycetes genomes: a test case for predicting lifestyles and emergence of pathogens.</title>
        <authorList>
            <person name="Haridas S."/>
            <person name="Albert R."/>
            <person name="Binder M."/>
            <person name="Bloem J."/>
            <person name="Labutti K."/>
            <person name="Salamov A."/>
            <person name="Andreopoulos B."/>
            <person name="Baker S."/>
            <person name="Barry K."/>
            <person name="Bills G."/>
            <person name="Bluhm B."/>
            <person name="Cannon C."/>
            <person name="Castanera R."/>
            <person name="Culley D."/>
            <person name="Daum C."/>
            <person name="Ezra D."/>
            <person name="Gonzalez J."/>
            <person name="Henrissat B."/>
            <person name="Kuo A."/>
            <person name="Liang C."/>
            <person name="Lipzen A."/>
            <person name="Lutzoni F."/>
            <person name="Magnuson J."/>
            <person name="Mondo S."/>
            <person name="Nolan M."/>
            <person name="Ohm R."/>
            <person name="Pangilinan J."/>
            <person name="Park H.-J."/>
            <person name="Ramirez L."/>
            <person name="Alfaro M."/>
            <person name="Sun H."/>
            <person name="Tritt A."/>
            <person name="Yoshinaga Y."/>
            <person name="Zwiers L.-H."/>
            <person name="Turgeon B."/>
            <person name="Goodwin S."/>
            <person name="Spatafora J."/>
            <person name="Crous P."/>
            <person name="Grigoriev I."/>
        </authorList>
    </citation>
    <scope>NUCLEOTIDE SEQUENCE</scope>
    <source>
        <strain evidence="2">CBS 107.79</strain>
    </source>
</reference>
<feature type="region of interest" description="Disordered" evidence="1">
    <location>
        <begin position="1"/>
        <end position="79"/>
    </location>
</feature>
<dbReference type="AlphaFoldDB" id="A0A6A5VF11"/>
<proteinExistence type="predicted"/>
<organism evidence="2 3">
    <name type="scientific">Bimuria novae-zelandiae CBS 107.79</name>
    <dbReference type="NCBI Taxonomy" id="1447943"/>
    <lineage>
        <taxon>Eukaryota</taxon>
        <taxon>Fungi</taxon>
        <taxon>Dikarya</taxon>
        <taxon>Ascomycota</taxon>
        <taxon>Pezizomycotina</taxon>
        <taxon>Dothideomycetes</taxon>
        <taxon>Pleosporomycetidae</taxon>
        <taxon>Pleosporales</taxon>
        <taxon>Massarineae</taxon>
        <taxon>Didymosphaeriaceae</taxon>
        <taxon>Bimuria</taxon>
    </lineage>
</organism>
<feature type="compositionally biased region" description="Basic and acidic residues" evidence="1">
    <location>
        <begin position="8"/>
        <end position="38"/>
    </location>
</feature>
<evidence type="ECO:0000313" key="3">
    <source>
        <dbReference type="Proteomes" id="UP000800036"/>
    </source>
</evidence>
<gene>
    <name evidence="2" type="ORF">BU23DRAFT_566430</name>
</gene>
<dbReference type="Proteomes" id="UP000800036">
    <property type="component" value="Unassembled WGS sequence"/>
</dbReference>
<keyword evidence="3" id="KW-1185">Reference proteome</keyword>
<sequence length="154" mass="17276">MARMSKVSPEDMGGRTMSKPDEGGLEKSMKRRADDKPQRQAAKIKTKDQASPEVAIEGREMIDGFDTSTSGSLSQYSYSSSDRIIQDKVGLPNATKYTHHDCDEAIQKTKNVDNSFTMDDHDGFSDDDSLFDDDEDDDKAISEELKAIFEYFLK</sequence>
<dbReference type="EMBL" id="ML976669">
    <property type="protein sequence ID" value="KAF1975764.1"/>
    <property type="molecule type" value="Genomic_DNA"/>
</dbReference>
<name>A0A6A5VF11_9PLEO</name>
<feature type="compositionally biased region" description="Basic and acidic residues" evidence="1">
    <location>
        <begin position="45"/>
        <end position="62"/>
    </location>
</feature>
<feature type="compositionally biased region" description="Low complexity" evidence="1">
    <location>
        <begin position="67"/>
        <end position="79"/>
    </location>
</feature>
<evidence type="ECO:0000313" key="2">
    <source>
        <dbReference type="EMBL" id="KAF1975764.1"/>
    </source>
</evidence>
<accession>A0A6A5VF11</accession>